<evidence type="ECO:0000313" key="1">
    <source>
        <dbReference type="EMBL" id="WMV14274.1"/>
    </source>
</evidence>
<name>A0AAF0TDA2_SOLVR</name>
<dbReference type="EMBL" id="CP133613">
    <property type="protein sequence ID" value="WMV14274.1"/>
    <property type="molecule type" value="Genomic_DNA"/>
</dbReference>
<keyword evidence="2" id="KW-1185">Reference proteome</keyword>
<accession>A0AAF0TDA2</accession>
<protein>
    <recommendedName>
        <fullName evidence="3">Reverse transcriptase</fullName>
    </recommendedName>
</protein>
<organism evidence="1 2">
    <name type="scientific">Solanum verrucosum</name>
    <dbReference type="NCBI Taxonomy" id="315347"/>
    <lineage>
        <taxon>Eukaryota</taxon>
        <taxon>Viridiplantae</taxon>
        <taxon>Streptophyta</taxon>
        <taxon>Embryophyta</taxon>
        <taxon>Tracheophyta</taxon>
        <taxon>Spermatophyta</taxon>
        <taxon>Magnoliopsida</taxon>
        <taxon>eudicotyledons</taxon>
        <taxon>Gunneridae</taxon>
        <taxon>Pentapetalae</taxon>
        <taxon>asterids</taxon>
        <taxon>lamiids</taxon>
        <taxon>Solanales</taxon>
        <taxon>Solanaceae</taxon>
        <taxon>Solanoideae</taxon>
        <taxon>Solaneae</taxon>
        <taxon>Solanum</taxon>
    </lineage>
</organism>
<gene>
    <name evidence="1" type="ORF">MTR67_007659</name>
</gene>
<proteinExistence type="predicted"/>
<reference evidence="1" key="1">
    <citation type="submission" date="2023-08" db="EMBL/GenBank/DDBJ databases">
        <title>A de novo genome assembly of Solanum verrucosum Schlechtendal, a Mexican diploid species geographically isolated from the other diploid A-genome species in potato relatives.</title>
        <authorList>
            <person name="Hosaka K."/>
        </authorList>
    </citation>
    <scope>NUCLEOTIDE SEQUENCE</scope>
    <source>
        <tissue evidence="1">Young leaves</tissue>
    </source>
</reference>
<sequence>MAKTWGQKHKFFHRIATSHKRFNSLEQLEVDGATIKDPDSIKNAVQKFYEGLYNETEQWRPGLRLHDVSRITEAPGPDGFPMVFFQTFWGILKEDIINTIKVFHSKQTFEKSFNATFIALIPKKPRASKLKDFLQLAW</sequence>
<evidence type="ECO:0008006" key="3">
    <source>
        <dbReference type="Google" id="ProtNLM"/>
    </source>
</evidence>
<dbReference type="AlphaFoldDB" id="A0AAF0TDA2"/>
<evidence type="ECO:0000313" key="2">
    <source>
        <dbReference type="Proteomes" id="UP001234989"/>
    </source>
</evidence>
<dbReference type="Proteomes" id="UP001234989">
    <property type="component" value="Chromosome 2"/>
</dbReference>